<sequence>MTSFMRVVVENYNELMESKGDPEVDSWLFMTSPLPVITILIVYFYFVLILGPKLMENRQPFDLKGVLIGYNFYQVIFSLWLCSQALTVKSALPIFFNSTCRNPSQNKDFQIALNSGAWWYFFSKIVELLDTVFFVLRKKQSQVTFLHVYHHSCTMFFSWGYLKFLPGPQGAVIGLLNSFVHVVMYTYYLIAALGPKYQKYLWWKKYMTWMQLTQFGIMLAYLVGIIAMDCKLPKALTFFFVGNVVVFLYLFGNFYKNAYKKSNSSLKGEAKTIKVQ</sequence>
<reference evidence="11" key="1">
    <citation type="journal article" date="2023" name="G3 (Bethesda)">
        <title>Whole genome assemblies of Zophobas morio and Tenebrio molitor.</title>
        <authorList>
            <person name="Kaur S."/>
            <person name="Stinson S.A."/>
            <person name="diCenzo G.C."/>
        </authorList>
    </citation>
    <scope>NUCLEOTIDE SEQUENCE</scope>
    <source>
        <strain evidence="11">QUZm001</strain>
    </source>
</reference>
<evidence type="ECO:0000256" key="4">
    <source>
        <dbReference type="ARBA" id="ARBA00022692"/>
    </source>
</evidence>
<keyword evidence="3 10" id="KW-0808">Transferase</keyword>
<feature type="transmembrane region" description="Helical" evidence="10">
    <location>
        <begin position="206"/>
        <end position="228"/>
    </location>
</feature>
<accession>A0AA38HTV6</accession>
<feature type="transmembrane region" description="Helical" evidence="10">
    <location>
        <begin position="72"/>
        <end position="96"/>
    </location>
</feature>
<dbReference type="EMBL" id="JALNTZ010000008">
    <property type="protein sequence ID" value="KAJ3643351.1"/>
    <property type="molecule type" value="Genomic_DNA"/>
</dbReference>
<proteinExistence type="inferred from homology"/>
<dbReference type="GO" id="GO:0009922">
    <property type="term" value="F:fatty acid elongase activity"/>
    <property type="evidence" value="ECO:0007669"/>
    <property type="project" value="UniProtKB-EC"/>
</dbReference>
<dbReference type="InterPro" id="IPR002076">
    <property type="entry name" value="ELO_fam"/>
</dbReference>
<evidence type="ECO:0000256" key="10">
    <source>
        <dbReference type="RuleBase" id="RU361115"/>
    </source>
</evidence>
<comment type="subcellular location">
    <subcellularLocation>
        <location evidence="1">Membrane</location>
        <topology evidence="1">Multi-pass membrane protein</topology>
    </subcellularLocation>
</comment>
<feature type="transmembrane region" description="Helical" evidence="10">
    <location>
        <begin position="116"/>
        <end position="136"/>
    </location>
</feature>
<comment type="similarity">
    <text evidence="10">Belongs to the ELO family.</text>
</comment>
<dbReference type="GO" id="GO:0030148">
    <property type="term" value="P:sphingolipid biosynthetic process"/>
    <property type="evidence" value="ECO:0007669"/>
    <property type="project" value="TreeGrafter"/>
</dbReference>
<keyword evidence="2 10" id="KW-0444">Lipid biosynthesis</keyword>
<dbReference type="GO" id="GO:0034626">
    <property type="term" value="P:fatty acid elongation, polyunsaturated fatty acid"/>
    <property type="evidence" value="ECO:0007669"/>
    <property type="project" value="TreeGrafter"/>
</dbReference>
<dbReference type="Proteomes" id="UP001168821">
    <property type="component" value="Unassembled WGS sequence"/>
</dbReference>
<dbReference type="PANTHER" id="PTHR11157">
    <property type="entry name" value="FATTY ACID ACYL TRANSFERASE-RELATED"/>
    <property type="match status" value="1"/>
</dbReference>
<keyword evidence="6 10" id="KW-1133">Transmembrane helix</keyword>
<feature type="transmembrane region" description="Helical" evidence="10">
    <location>
        <begin position="174"/>
        <end position="194"/>
    </location>
</feature>
<organism evidence="11 12">
    <name type="scientific">Zophobas morio</name>
    <dbReference type="NCBI Taxonomy" id="2755281"/>
    <lineage>
        <taxon>Eukaryota</taxon>
        <taxon>Metazoa</taxon>
        <taxon>Ecdysozoa</taxon>
        <taxon>Arthropoda</taxon>
        <taxon>Hexapoda</taxon>
        <taxon>Insecta</taxon>
        <taxon>Pterygota</taxon>
        <taxon>Neoptera</taxon>
        <taxon>Endopterygota</taxon>
        <taxon>Coleoptera</taxon>
        <taxon>Polyphaga</taxon>
        <taxon>Cucujiformia</taxon>
        <taxon>Tenebrionidae</taxon>
        <taxon>Zophobas</taxon>
    </lineage>
</organism>
<keyword evidence="12" id="KW-1185">Reference proteome</keyword>
<keyword evidence="7 10" id="KW-0443">Lipid metabolism</keyword>
<protein>
    <recommendedName>
        <fullName evidence="10">Elongation of very long chain fatty acids protein</fullName>
        <ecNumber evidence="10">2.3.1.199</ecNumber>
    </recommendedName>
    <alternativeName>
        <fullName evidence="10">Very-long-chain 3-oxoacyl-CoA synthase</fullName>
    </alternativeName>
</protein>
<dbReference type="Pfam" id="PF01151">
    <property type="entry name" value="ELO"/>
    <property type="match status" value="1"/>
</dbReference>
<dbReference type="InterPro" id="IPR030457">
    <property type="entry name" value="ELO_CS"/>
</dbReference>
<evidence type="ECO:0000256" key="5">
    <source>
        <dbReference type="ARBA" id="ARBA00022832"/>
    </source>
</evidence>
<keyword evidence="4 10" id="KW-0812">Transmembrane</keyword>
<evidence type="ECO:0000256" key="9">
    <source>
        <dbReference type="ARBA" id="ARBA00023160"/>
    </source>
</evidence>
<feature type="transmembrane region" description="Helical" evidence="10">
    <location>
        <begin position="27"/>
        <end position="51"/>
    </location>
</feature>
<dbReference type="PROSITE" id="PS01188">
    <property type="entry name" value="ELO"/>
    <property type="match status" value="1"/>
</dbReference>
<dbReference type="EC" id="2.3.1.199" evidence="10"/>
<feature type="transmembrane region" description="Helical" evidence="10">
    <location>
        <begin position="143"/>
        <end position="162"/>
    </location>
</feature>
<dbReference type="AlphaFoldDB" id="A0AA38HTV6"/>
<evidence type="ECO:0000256" key="3">
    <source>
        <dbReference type="ARBA" id="ARBA00022679"/>
    </source>
</evidence>
<evidence type="ECO:0000256" key="2">
    <source>
        <dbReference type="ARBA" id="ARBA00022516"/>
    </source>
</evidence>
<dbReference type="GO" id="GO:0019367">
    <property type="term" value="P:fatty acid elongation, saturated fatty acid"/>
    <property type="evidence" value="ECO:0007669"/>
    <property type="project" value="TreeGrafter"/>
</dbReference>
<evidence type="ECO:0000256" key="1">
    <source>
        <dbReference type="ARBA" id="ARBA00004141"/>
    </source>
</evidence>
<dbReference type="PANTHER" id="PTHR11157:SF103">
    <property type="entry name" value="ELONGATION OF VERY LONG CHAIN FATTY ACIDS PROTEIN"/>
    <property type="match status" value="1"/>
</dbReference>
<evidence type="ECO:0000256" key="7">
    <source>
        <dbReference type="ARBA" id="ARBA00023098"/>
    </source>
</evidence>
<dbReference type="GO" id="GO:0034625">
    <property type="term" value="P:fatty acid elongation, monounsaturated fatty acid"/>
    <property type="evidence" value="ECO:0007669"/>
    <property type="project" value="TreeGrafter"/>
</dbReference>
<evidence type="ECO:0000313" key="11">
    <source>
        <dbReference type="EMBL" id="KAJ3643351.1"/>
    </source>
</evidence>
<feature type="transmembrane region" description="Helical" evidence="10">
    <location>
        <begin position="234"/>
        <end position="255"/>
    </location>
</feature>
<keyword evidence="5 10" id="KW-0276">Fatty acid metabolism</keyword>
<dbReference type="GO" id="GO:0042761">
    <property type="term" value="P:very long-chain fatty acid biosynthetic process"/>
    <property type="evidence" value="ECO:0007669"/>
    <property type="project" value="TreeGrafter"/>
</dbReference>
<evidence type="ECO:0000256" key="6">
    <source>
        <dbReference type="ARBA" id="ARBA00022989"/>
    </source>
</evidence>
<name>A0AA38HTV6_9CUCU</name>
<dbReference type="GO" id="GO:0005789">
    <property type="term" value="C:endoplasmic reticulum membrane"/>
    <property type="evidence" value="ECO:0007669"/>
    <property type="project" value="TreeGrafter"/>
</dbReference>
<evidence type="ECO:0000256" key="8">
    <source>
        <dbReference type="ARBA" id="ARBA00023136"/>
    </source>
</evidence>
<gene>
    <name evidence="11" type="ORF">Zmor_026068</name>
</gene>
<comment type="caution">
    <text evidence="11">The sequence shown here is derived from an EMBL/GenBank/DDBJ whole genome shotgun (WGS) entry which is preliminary data.</text>
</comment>
<evidence type="ECO:0000313" key="12">
    <source>
        <dbReference type="Proteomes" id="UP001168821"/>
    </source>
</evidence>
<keyword evidence="8 10" id="KW-0472">Membrane</keyword>
<keyword evidence="9 10" id="KW-0275">Fatty acid biosynthesis</keyword>
<comment type="catalytic activity">
    <reaction evidence="10">
        <text>a very-long-chain acyl-CoA + malonyl-CoA + H(+) = a very-long-chain 3-oxoacyl-CoA + CO2 + CoA</text>
        <dbReference type="Rhea" id="RHEA:32727"/>
        <dbReference type="ChEBI" id="CHEBI:15378"/>
        <dbReference type="ChEBI" id="CHEBI:16526"/>
        <dbReference type="ChEBI" id="CHEBI:57287"/>
        <dbReference type="ChEBI" id="CHEBI:57384"/>
        <dbReference type="ChEBI" id="CHEBI:90725"/>
        <dbReference type="ChEBI" id="CHEBI:90736"/>
        <dbReference type="EC" id="2.3.1.199"/>
    </reaction>
</comment>